<dbReference type="AlphaFoldDB" id="A0A317VUC2"/>
<gene>
    <name evidence="1" type="ORF">BO83DRAFT_229514</name>
</gene>
<reference evidence="1" key="1">
    <citation type="submission" date="2016-12" db="EMBL/GenBank/DDBJ databases">
        <title>The genomes of Aspergillus section Nigri reveals drivers in fungal speciation.</title>
        <authorList>
            <consortium name="DOE Joint Genome Institute"/>
            <person name="Vesth T.C."/>
            <person name="Nybo J."/>
            <person name="Theobald S."/>
            <person name="Brandl J."/>
            <person name="Frisvad J.C."/>
            <person name="Nielsen K.F."/>
            <person name="Lyhne E.K."/>
            <person name="Kogle M.E."/>
            <person name="Kuo A."/>
            <person name="Riley R."/>
            <person name="Clum A."/>
            <person name="Nolan M."/>
            <person name="Lipzen A."/>
            <person name="Salamov A."/>
            <person name="Henrissat B."/>
            <person name="Wiebenga A."/>
            <person name="De vries R.P."/>
            <person name="Grigoriev I.V."/>
            <person name="Mortensen U.H."/>
            <person name="Andersen M.R."/>
            <person name="Baker S.E."/>
        </authorList>
    </citation>
    <scope>NUCLEOTIDE SEQUENCE</scope>
    <source>
        <strain evidence="1">CBS 122712</strain>
    </source>
</reference>
<comment type="caution">
    <text evidence="1">The sequence shown here is derived from an EMBL/GenBank/DDBJ whole genome shotgun (WGS) entry which is preliminary data.</text>
</comment>
<evidence type="ECO:0000313" key="2">
    <source>
        <dbReference type="Proteomes" id="UP000246171"/>
    </source>
</evidence>
<proteinExistence type="predicted"/>
<dbReference type="EMBL" id="MSFU01000007">
    <property type="protein sequence ID" value="PWY77946.1"/>
    <property type="molecule type" value="Genomic_DNA"/>
</dbReference>
<protein>
    <submittedName>
        <fullName evidence="1">Uncharacterized protein</fullName>
    </submittedName>
</protein>
<sequence>MAKSVNPSVGWLVLRWPTWLPSPGVHFPSSIPCFLPFGSLLSSVATDFLRHAHFPFPPTHLYVGGRKPCVNSVASYPETLPCAAKPGVICHDSRPPSTFPPFIRFLTPLGLFQG</sequence>
<dbReference type="RefSeq" id="XP_025390327.1">
    <property type="nucleotide sequence ID" value="XM_025526886.1"/>
</dbReference>
<dbReference type="Proteomes" id="UP000246171">
    <property type="component" value="Unassembled WGS sequence"/>
</dbReference>
<accession>A0A317VUC2</accession>
<dbReference type="OrthoDB" id="10268716at2759"/>
<organism evidence="1 2">
    <name type="scientific">Aspergillus eucalypticola (strain CBS 122712 / IBT 29274)</name>
    <dbReference type="NCBI Taxonomy" id="1448314"/>
    <lineage>
        <taxon>Eukaryota</taxon>
        <taxon>Fungi</taxon>
        <taxon>Dikarya</taxon>
        <taxon>Ascomycota</taxon>
        <taxon>Pezizomycotina</taxon>
        <taxon>Eurotiomycetes</taxon>
        <taxon>Eurotiomycetidae</taxon>
        <taxon>Eurotiales</taxon>
        <taxon>Aspergillaceae</taxon>
        <taxon>Aspergillus</taxon>
        <taxon>Aspergillus subgen. Circumdati</taxon>
    </lineage>
</organism>
<dbReference type="VEuPathDB" id="FungiDB:BO83DRAFT_229514"/>
<keyword evidence="2" id="KW-1185">Reference proteome</keyword>
<name>A0A317VUC2_ASPEC</name>
<dbReference type="GeneID" id="37048848"/>
<evidence type="ECO:0000313" key="1">
    <source>
        <dbReference type="EMBL" id="PWY77946.1"/>
    </source>
</evidence>